<dbReference type="OrthoDB" id="10259639at2759"/>
<dbReference type="GO" id="GO:0000407">
    <property type="term" value="C:phagophore assembly site"/>
    <property type="evidence" value="ECO:0007669"/>
    <property type="project" value="TreeGrafter"/>
</dbReference>
<protein>
    <recommendedName>
        <fullName evidence="2">Autophagy-related protein 101</fullName>
    </recommendedName>
</protein>
<evidence type="ECO:0000256" key="3">
    <source>
        <dbReference type="ARBA" id="ARBA00023006"/>
    </source>
</evidence>
<name>A0A166IFY2_9AGAM</name>
<comment type="similarity">
    <text evidence="1">Belongs to the ATG101 family.</text>
</comment>
<dbReference type="Pfam" id="PF07855">
    <property type="entry name" value="ATG101"/>
    <property type="match status" value="1"/>
</dbReference>
<dbReference type="GO" id="GO:0000045">
    <property type="term" value="P:autophagosome assembly"/>
    <property type="evidence" value="ECO:0007669"/>
    <property type="project" value="TreeGrafter"/>
</dbReference>
<dbReference type="GO" id="GO:0019901">
    <property type="term" value="F:protein kinase binding"/>
    <property type="evidence" value="ECO:0007669"/>
    <property type="project" value="TreeGrafter"/>
</dbReference>
<accession>A0A166IFY2</accession>
<reference evidence="4 5" key="1">
    <citation type="journal article" date="2016" name="Mol. Biol. Evol.">
        <title>Comparative Genomics of Early-Diverging Mushroom-Forming Fungi Provides Insights into the Origins of Lignocellulose Decay Capabilities.</title>
        <authorList>
            <person name="Nagy L.G."/>
            <person name="Riley R."/>
            <person name="Tritt A."/>
            <person name="Adam C."/>
            <person name="Daum C."/>
            <person name="Floudas D."/>
            <person name="Sun H."/>
            <person name="Yadav J.S."/>
            <person name="Pangilinan J."/>
            <person name="Larsson K.H."/>
            <person name="Matsuura K."/>
            <person name="Barry K."/>
            <person name="Labutti K."/>
            <person name="Kuo R."/>
            <person name="Ohm R.A."/>
            <person name="Bhattacharya S.S."/>
            <person name="Shirouzu T."/>
            <person name="Yoshinaga Y."/>
            <person name="Martin F.M."/>
            <person name="Grigoriev I.V."/>
            <person name="Hibbett D.S."/>
        </authorList>
    </citation>
    <scope>NUCLEOTIDE SEQUENCE [LARGE SCALE GENOMIC DNA]</scope>
    <source>
        <strain evidence="4 5">HHB10207 ss-3</strain>
    </source>
</reference>
<dbReference type="GO" id="GO:1990316">
    <property type="term" value="C:Atg1/ULK1 kinase complex"/>
    <property type="evidence" value="ECO:0007669"/>
    <property type="project" value="TreeGrafter"/>
</dbReference>
<dbReference type="EMBL" id="KV428006">
    <property type="protein sequence ID" value="KZT43710.1"/>
    <property type="molecule type" value="Genomic_DNA"/>
</dbReference>
<evidence type="ECO:0000256" key="1">
    <source>
        <dbReference type="ARBA" id="ARBA00007130"/>
    </source>
</evidence>
<gene>
    <name evidence="4" type="ORF">SISSUDRAFT_1124402</name>
</gene>
<dbReference type="PANTHER" id="PTHR13292:SF0">
    <property type="entry name" value="AUTOPHAGY-RELATED PROTEIN 101"/>
    <property type="match status" value="1"/>
</dbReference>
<evidence type="ECO:0000313" key="4">
    <source>
        <dbReference type="EMBL" id="KZT43710.1"/>
    </source>
</evidence>
<dbReference type="Proteomes" id="UP000076798">
    <property type="component" value="Unassembled WGS sequence"/>
</dbReference>
<dbReference type="InterPro" id="IPR012445">
    <property type="entry name" value="ATG101"/>
</dbReference>
<keyword evidence="5" id="KW-1185">Reference proteome</keyword>
<evidence type="ECO:0000256" key="2">
    <source>
        <dbReference type="ARBA" id="ARBA00018874"/>
    </source>
</evidence>
<sequence length="182" mass="20524">MEGQVQPITIDLTVDRQTYRDVLRAILHSILFHRLFGNITPQVYEVLDVTLPAVRDDAIEKLIDEKVDAFWRAVEGGPRRGQVSVTFSEKRTKKAFLGFGEVHENVPWEQWVVNTELRQPKSEDDRVMLHATLARKLTAALKTILTYTSSERGRAAVPRISSAVGISPFPFDINARVGGQEV</sequence>
<dbReference type="AlphaFoldDB" id="A0A166IFY2"/>
<organism evidence="4 5">
    <name type="scientific">Sistotremastrum suecicum HHB10207 ss-3</name>
    <dbReference type="NCBI Taxonomy" id="1314776"/>
    <lineage>
        <taxon>Eukaryota</taxon>
        <taxon>Fungi</taxon>
        <taxon>Dikarya</taxon>
        <taxon>Basidiomycota</taxon>
        <taxon>Agaricomycotina</taxon>
        <taxon>Agaricomycetes</taxon>
        <taxon>Sistotremastrales</taxon>
        <taxon>Sistotremastraceae</taxon>
        <taxon>Sistotremastrum</taxon>
    </lineage>
</organism>
<dbReference type="STRING" id="1314776.A0A166IFY2"/>
<evidence type="ECO:0000313" key="5">
    <source>
        <dbReference type="Proteomes" id="UP000076798"/>
    </source>
</evidence>
<keyword evidence="3" id="KW-0072">Autophagy</keyword>
<proteinExistence type="inferred from homology"/>
<dbReference type="PANTHER" id="PTHR13292">
    <property type="entry name" value="AUTOPHAGY-RELATED PROTEIN 101"/>
    <property type="match status" value="1"/>
</dbReference>